<proteinExistence type="predicted"/>
<keyword evidence="1" id="KW-0808">Transferase</keyword>
<comment type="caution">
    <text evidence="1">The sequence shown here is derived from an EMBL/GenBank/DDBJ whole genome shotgun (WGS) entry which is preliminary data.</text>
</comment>
<evidence type="ECO:0000313" key="1">
    <source>
        <dbReference type="EMBL" id="EGH31397.1"/>
    </source>
</evidence>
<name>F3FMG1_PSESX</name>
<accession>F3FMG1</accession>
<evidence type="ECO:0000313" key="2">
    <source>
        <dbReference type="Proteomes" id="UP000004471"/>
    </source>
</evidence>
<protein>
    <submittedName>
        <fullName evidence="1">Serine O-acetyltransferase</fullName>
    </submittedName>
</protein>
<dbReference type="InterPro" id="IPR042122">
    <property type="entry name" value="Ser_AcTrfase_N_sf"/>
</dbReference>
<dbReference type="Proteomes" id="UP000004471">
    <property type="component" value="Unassembled WGS sequence"/>
</dbReference>
<dbReference type="AlphaFoldDB" id="F3FMG1"/>
<dbReference type="EMBL" id="AEAH01000976">
    <property type="protein sequence ID" value="EGH31397.1"/>
    <property type="molecule type" value="Genomic_DNA"/>
</dbReference>
<gene>
    <name evidence="1" type="ORF">PSYJA_21447</name>
</gene>
<organism evidence="1 2">
    <name type="scientific">Pseudomonas syringae pv. japonica str. M301072</name>
    <dbReference type="NCBI Taxonomy" id="629262"/>
    <lineage>
        <taxon>Bacteria</taxon>
        <taxon>Pseudomonadati</taxon>
        <taxon>Pseudomonadota</taxon>
        <taxon>Gammaproteobacteria</taxon>
        <taxon>Pseudomonadales</taxon>
        <taxon>Pseudomonadaceae</taxon>
        <taxon>Pseudomonas</taxon>
        <taxon>Pseudomonas syringae</taxon>
    </lineage>
</organism>
<sequence length="121" mass="13404">MSDIPEASADGRSSHWQLQRIVSQLRGAREDWRARNRRVSGEHGGRELPSRAAMGEILEALSGALFPMRLGPVDLREESEDFYVGHTLDVALNALLAQARLELRYVAHQQGGDLNSIDGRA</sequence>
<dbReference type="GO" id="GO:0016740">
    <property type="term" value="F:transferase activity"/>
    <property type="evidence" value="ECO:0007669"/>
    <property type="project" value="UniProtKB-KW"/>
</dbReference>
<feature type="non-terminal residue" evidence="1">
    <location>
        <position position="121"/>
    </location>
</feature>
<dbReference type="HOGENOM" id="CLU_2202696_0_0_6"/>
<dbReference type="Gene3D" id="1.10.3130.10">
    <property type="entry name" value="serine acetyltransferase, domain 1"/>
    <property type="match status" value="1"/>
</dbReference>
<reference evidence="1 2" key="1">
    <citation type="journal article" date="2011" name="PLoS Pathog.">
        <title>Dynamic evolution of pathogenicity revealed by sequencing and comparative genomics of 19 Pseudomonas syringae isolates.</title>
        <authorList>
            <person name="Baltrus D.A."/>
            <person name="Nishimura M.T."/>
            <person name="Romanchuk A."/>
            <person name="Chang J.H."/>
            <person name="Mukhtar M.S."/>
            <person name="Cherkis K."/>
            <person name="Roach J."/>
            <person name="Grant S.R."/>
            <person name="Jones C.D."/>
            <person name="Dangl J.L."/>
        </authorList>
    </citation>
    <scope>NUCLEOTIDE SEQUENCE [LARGE SCALE GENOMIC DNA]</scope>
    <source>
        <strain evidence="2">M301072PT</strain>
    </source>
</reference>